<protein>
    <submittedName>
        <fullName evidence="5">LacI family DNA-binding transcriptional regulator</fullName>
    </submittedName>
</protein>
<dbReference type="SUPFAM" id="SSF53822">
    <property type="entry name" value="Periplasmic binding protein-like I"/>
    <property type="match status" value="1"/>
</dbReference>
<name>A0A7X3CRW9_9BACL</name>
<dbReference type="CDD" id="cd01392">
    <property type="entry name" value="HTH_LacI"/>
    <property type="match status" value="1"/>
</dbReference>
<dbReference type="PROSITE" id="PS50932">
    <property type="entry name" value="HTH_LACI_2"/>
    <property type="match status" value="1"/>
</dbReference>
<evidence type="ECO:0000313" key="6">
    <source>
        <dbReference type="Proteomes" id="UP000450917"/>
    </source>
</evidence>
<dbReference type="PRINTS" id="PR00036">
    <property type="entry name" value="HTHLACI"/>
</dbReference>
<sequence length="332" mass="37037">MKPTIYDIAKVAGVSTATVSKVINNKGRISDRTKEKIYQIMDEMRYRPNVLASALKGKCTYQIALLIPDMDNPIYAQYLKHIEDRGQELGFSIVMCSTDNNPEKEAKHITLLRQKKVDGFIIASKFSNEELLSELLQDEVPVVLFAHERPEMAIDSVTVDDYWGGFMATEHLISLKHEKIGVIADDSISCRERIRGYTSALRSAGLSAEDNMIVITRSKMADAEIAAGTLLDLTDRPTAIFGCNDIMAIGVMQAARKRHLTVPDELSVIGFDNTQMCTIVVPELSSIAMPVHELGKKAIDMLIDKIERQANLKQNIKMPPQLVIRNSTSKKK</sequence>
<dbReference type="PROSITE" id="PS00356">
    <property type="entry name" value="HTH_LACI_1"/>
    <property type="match status" value="1"/>
</dbReference>
<dbReference type="SUPFAM" id="SSF47413">
    <property type="entry name" value="lambda repressor-like DNA-binding domains"/>
    <property type="match status" value="1"/>
</dbReference>
<evidence type="ECO:0000256" key="2">
    <source>
        <dbReference type="ARBA" id="ARBA00023125"/>
    </source>
</evidence>
<dbReference type="EMBL" id="WNZX01000003">
    <property type="protein sequence ID" value="MUG70136.1"/>
    <property type="molecule type" value="Genomic_DNA"/>
</dbReference>
<comment type="caution">
    <text evidence="5">The sequence shown here is derived from an EMBL/GenBank/DDBJ whole genome shotgun (WGS) entry which is preliminary data.</text>
</comment>
<evidence type="ECO:0000259" key="4">
    <source>
        <dbReference type="PROSITE" id="PS50932"/>
    </source>
</evidence>
<keyword evidence="2 5" id="KW-0238">DNA-binding</keyword>
<reference evidence="5 6" key="1">
    <citation type="submission" date="2019-11" db="EMBL/GenBank/DDBJ databases">
        <title>Draft genome sequences of five Paenibacillus species of dairy origin.</title>
        <authorList>
            <person name="Olajide A.M."/>
            <person name="Chen S."/>
            <person name="Lapointe G."/>
        </authorList>
    </citation>
    <scope>NUCLEOTIDE SEQUENCE [LARGE SCALE GENOMIC DNA]</scope>
    <source>
        <strain evidence="5 6">2CS3</strain>
    </source>
</reference>
<organism evidence="5 6">
    <name type="scientific">Paenibacillus validus</name>
    <dbReference type="NCBI Taxonomy" id="44253"/>
    <lineage>
        <taxon>Bacteria</taxon>
        <taxon>Bacillati</taxon>
        <taxon>Bacillota</taxon>
        <taxon>Bacilli</taxon>
        <taxon>Bacillales</taxon>
        <taxon>Paenibacillaceae</taxon>
        <taxon>Paenibacillus</taxon>
    </lineage>
</organism>
<keyword evidence="3" id="KW-0804">Transcription</keyword>
<dbReference type="PANTHER" id="PTHR30146">
    <property type="entry name" value="LACI-RELATED TRANSCRIPTIONAL REPRESSOR"/>
    <property type="match status" value="1"/>
</dbReference>
<dbReference type="Gene3D" id="1.10.260.40">
    <property type="entry name" value="lambda repressor-like DNA-binding domains"/>
    <property type="match status" value="1"/>
</dbReference>
<dbReference type="Pfam" id="PF13377">
    <property type="entry name" value="Peripla_BP_3"/>
    <property type="match status" value="1"/>
</dbReference>
<dbReference type="Proteomes" id="UP000450917">
    <property type="component" value="Unassembled WGS sequence"/>
</dbReference>
<dbReference type="SMART" id="SM00354">
    <property type="entry name" value="HTH_LACI"/>
    <property type="match status" value="1"/>
</dbReference>
<feature type="domain" description="HTH lacI-type" evidence="4">
    <location>
        <begin position="3"/>
        <end position="57"/>
    </location>
</feature>
<proteinExistence type="predicted"/>
<evidence type="ECO:0000313" key="5">
    <source>
        <dbReference type="EMBL" id="MUG70136.1"/>
    </source>
</evidence>
<dbReference type="GO" id="GO:0000976">
    <property type="term" value="F:transcription cis-regulatory region binding"/>
    <property type="evidence" value="ECO:0007669"/>
    <property type="project" value="TreeGrafter"/>
</dbReference>
<dbReference type="Pfam" id="PF00356">
    <property type="entry name" value="LacI"/>
    <property type="match status" value="1"/>
</dbReference>
<dbReference type="InterPro" id="IPR046335">
    <property type="entry name" value="LacI/GalR-like_sensor"/>
</dbReference>
<dbReference type="InterPro" id="IPR010982">
    <property type="entry name" value="Lambda_DNA-bd_dom_sf"/>
</dbReference>
<dbReference type="Gene3D" id="3.40.50.2300">
    <property type="match status" value="2"/>
</dbReference>
<keyword evidence="1" id="KW-0805">Transcription regulation</keyword>
<dbReference type="InterPro" id="IPR000843">
    <property type="entry name" value="HTH_LacI"/>
</dbReference>
<accession>A0A7X3CRW9</accession>
<evidence type="ECO:0000256" key="3">
    <source>
        <dbReference type="ARBA" id="ARBA00023163"/>
    </source>
</evidence>
<dbReference type="PANTHER" id="PTHR30146:SF147">
    <property type="entry name" value="HTH-TYPE TRANSCRIPTIONAL REGULATOR DEGA"/>
    <property type="match status" value="1"/>
</dbReference>
<dbReference type="AlphaFoldDB" id="A0A7X3CRW9"/>
<evidence type="ECO:0000256" key="1">
    <source>
        <dbReference type="ARBA" id="ARBA00023015"/>
    </source>
</evidence>
<dbReference type="RefSeq" id="WP_127606445.1">
    <property type="nucleotide sequence ID" value="NZ_JARTHJ010000005.1"/>
</dbReference>
<dbReference type="InterPro" id="IPR028082">
    <property type="entry name" value="Peripla_BP_I"/>
</dbReference>
<gene>
    <name evidence="5" type="ORF">GNP93_05520</name>
</gene>
<keyword evidence="6" id="KW-1185">Reference proteome</keyword>
<dbReference type="CDD" id="cd06267">
    <property type="entry name" value="PBP1_LacI_sugar_binding-like"/>
    <property type="match status" value="1"/>
</dbReference>
<dbReference type="GO" id="GO:0003700">
    <property type="term" value="F:DNA-binding transcription factor activity"/>
    <property type="evidence" value="ECO:0007669"/>
    <property type="project" value="TreeGrafter"/>
</dbReference>